<dbReference type="RefSeq" id="WP_253568857.1">
    <property type="nucleotide sequence ID" value="NZ_JAMZEK010000004.1"/>
</dbReference>
<dbReference type="Proteomes" id="UP001204615">
    <property type="component" value="Unassembled WGS sequence"/>
</dbReference>
<gene>
    <name evidence="2" type="ORF">NC595_18540</name>
</gene>
<protein>
    <submittedName>
        <fullName evidence="2">Phage baseplate assembly protein V</fullName>
    </submittedName>
</protein>
<accession>A0ABT1FF98</accession>
<keyword evidence="3" id="KW-1185">Reference proteome</keyword>
<dbReference type="EMBL" id="JAMZEK010000004">
    <property type="protein sequence ID" value="MCP1376051.1"/>
    <property type="molecule type" value="Genomic_DNA"/>
</dbReference>
<evidence type="ECO:0000259" key="1">
    <source>
        <dbReference type="Pfam" id="PF06890"/>
    </source>
</evidence>
<feature type="domain" description="Bacteriophage Mu Gp45 N-terminal" evidence="1">
    <location>
        <begin position="22"/>
        <end position="89"/>
    </location>
</feature>
<dbReference type="NCBIfam" id="TIGR01644">
    <property type="entry name" value="phage_P2_V"/>
    <property type="match status" value="1"/>
</dbReference>
<dbReference type="InterPro" id="IPR053861">
    <property type="entry name" value="Phage_Mu_Gp45_N"/>
</dbReference>
<evidence type="ECO:0000313" key="3">
    <source>
        <dbReference type="Proteomes" id="UP001204615"/>
    </source>
</evidence>
<dbReference type="InterPro" id="IPR014462">
    <property type="entry name" value="Phage_Mu_Gp45"/>
</dbReference>
<dbReference type="PIRSF" id="PIRSF012337">
    <property type="entry name" value="gp45"/>
    <property type="match status" value="1"/>
</dbReference>
<reference evidence="2 3" key="1">
    <citation type="submission" date="2022-06" db="EMBL/GenBank/DDBJ databases">
        <title>Dyella sp. Sa strain:Sa Genome sequencing.</title>
        <authorList>
            <person name="Park S."/>
        </authorList>
    </citation>
    <scope>NUCLEOTIDE SEQUENCE [LARGE SCALE GENOMIC DNA]</scope>
    <source>
        <strain evidence="2 3">Sa</strain>
    </source>
</reference>
<dbReference type="Pfam" id="PF06890">
    <property type="entry name" value="Phage_Mu_Gp45"/>
    <property type="match status" value="1"/>
</dbReference>
<dbReference type="InterPro" id="IPR013046">
    <property type="entry name" value="GpV/Gp45"/>
</dbReference>
<comment type="caution">
    <text evidence="2">The sequence shown here is derived from an EMBL/GenBank/DDBJ whole genome shotgun (WGS) entry which is preliminary data.</text>
</comment>
<proteinExistence type="predicted"/>
<organism evidence="2 3">
    <name type="scientific">Dyella lutea</name>
    <dbReference type="NCBI Taxonomy" id="2950441"/>
    <lineage>
        <taxon>Bacteria</taxon>
        <taxon>Pseudomonadati</taxon>
        <taxon>Pseudomonadota</taxon>
        <taxon>Gammaproteobacteria</taxon>
        <taxon>Lysobacterales</taxon>
        <taxon>Rhodanobacteraceae</taxon>
        <taxon>Dyella</taxon>
    </lineage>
</organism>
<sequence>MSTPEAGMLARFWRRIQLVIGRGRVTTSNDSGAVQMLQVRLGALETRDSTPRLAEFGFTSRPPVGSDVVVLFIGGDRSNGVAIATGHQSSRPIDLEEGEAMVYDLWGKSIRFTKAGGIVIDAKNTPVTVNNATTVTINASTEVVMNTPTLSVSGDIVAGGNVSDSVRSMAADRVIFNAHTNGTGTTTPTPTQ</sequence>
<name>A0ABT1FF98_9GAMM</name>
<evidence type="ECO:0000313" key="2">
    <source>
        <dbReference type="EMBL" id="MCP1376051.1"/>
    </source>
</evidence>